<keyword evidence="7" id="KW-1185">Reference proteome</keyword>
<evidence type="ECO:0000256" key="4">
    <source>
        <dbReference type="ARBA" id="ARBA00023136"/>
    </source>
</evidence>
<feature type="transmembrane region" description="Helical" evidence="5">
    <location>
        <begin position="128"/>
        <end position="158"/>
    </location>
</feature>
<feature type="transmembrane region" description="Helical" evidence="5">
    <location>
        <begin position="12"/>
        <end position="32"/>
    </location>
</feature>
<feature type="transmembrane region" description="Helical" evidence="5">
    <location>
        <begin position="44"/>
        <end position="64"/>
    </location>
</feature>
<evidence type="ECO:0000256" key="3">
    <source>
        <dbReference type="ARBA" id="ARBA00022989"/>
    </source>
</evidence>
<keyword evidence="4 5" id="KW-0472">Membrane</keyword>
<gene>
    <name evidence="6" type="ORF">AMOR_28020</name>
</gene>
<feature type="transmembrane region" description="Helical" evidence="5">
    <location>
        <begin position="372"/>
        <end position="393"/>
    </location>
</feature>
<keyword evidence="3 5" id="KW-1133">Transmembrane helix</keyword>
<feature type="transmembrane region" description="Helical" evidence="5">
    <location>
        <begin position="347"/>
        <end position="366"/>
    </location>
</feature>
<dbReference type="InterPro" id="IPR050598">
    <property type="entry name" value="AminoAcid_Transporter"/>
</dbReference>
<evidence type="ECO:0000313" key="6">
    <source>
        <dbReference type="EMBL" id="BDG03806.1"/>
    </source>
</evidence>
<proteinExistence type="predicted"/>
<feature type="transmembrane region" description="Helical" evidence="5">
    <location>
        <begin position="170"/>
        <end position="188"/>
    </location>
</feature>
<reference evidence="7" key="1">
    <citation type="journal article" date="2022" name="Int. J. Syst. Evol. Microbiol.">
        <title>Anaeromyxobacter oryzae sp. nov., Anaeromyxobacter diazotrophicus sp. nov. and Anaeromyxobacter paludicola sp. nov., isolated from paddy soils.</title>
        <authorList>
            <person name="Itoh H."/>
            <person name="Xu Z."/>
            <person name="Mise K."/>
            <person name="Masuda Y."/>
            <person name="Ushijima N."/>
            <person name="Hayakawa C."/>
            <person name="Shiratori Y."/>
            <person name="Senoo K."/>
        </authorList>
    </citation>
    <scope>NUCLEOTIDE SEQUENCE [LARGE SCALE GENOMIC DNA]</scope>
    <source>
        <strain evidence="7">Red232</strain>
    </source>
</reference>
<dbReference type="Pfam" id="PF13520">
    <property type="entry name" value="AA_permease_2"/>
    <property type="match status" value="1"/>
</dbReference>
<dbReference type="PANTHER" id="PTHR11785">
    <property type="entry name" value="AMINO ACID TRANSPORTER"/>
    <property type="match status" value="1"/>
</dbReference>
<protein>
    <submittedName>
        <fullName evidence="6">Amino acid permease</fullName>
    </submittedName>
</protein>
<feature type="transmembrane region" description="Helical" evidence="5">
    <location>
        <begin position="405"/>
        <end position="424"/>
    </location>
</feature>
<feature type="transmembrane region" description="Helical" evidence="5">
    <location>
        <begin position="84"/>
        <end position="108"/>
    </location>
</feature>
<dbReference type="PANTHER" id="PTHR11785:SF512">
    <property type="entry name" value="SOBREMESA, ISOFORM B"/>
    <property type="match status" value="1"/>
</dbReference>
<keyword evidence="2 5" id="KW-0812">Transmembrane</keyword>
<feature type="transmembrane region" description="Helical" evidence="5">
    <location>
        <begin position="430"/>
        <end position="447"/>
    </location>
</feature>
<evidence type="ECO:0000256" key="5">
    <source>
        <dbReference type="SAM" id="Phobius"/>
    </source>
</evidence>
<evidence type="ECO:0000256" key="1">
    <source>
        <dbReference type="ARBA" id="ARBA00004141"/>
    </source>
</evidence>
<comment type="subcellular location">
    <subcellularLocation>
        <location evidence="1">Membrane</location>
        <topology evidence="1">Multi-pass membrane protein</topology>
    </subcellularLocation>
</comment>
<name>A0ABM7WWD3_9BACT</name>
<dbReference type="Gene3D" id="1.20.1740.10">
    <property type="entry name" value="Amino acid/polyamine transporter I"/>
    <property type="match status" value="1"/>
</dbReference>
<dbReference type="EMBL" id="AP025591">
    <property type="protein sequence ID" value="BDG03806.1"/>
    <property type="molecule type" value="Genomic_DNA"/>
</dbReference>
<dbReference type="PIRSF" id="PIRSF006060">
    <property type="entry name" value="AA_transporter"/>
    <property type="match status" value="1"/>
</dbReference>
<sequence>MRPMNARSAGKLTLWPGVGLVAANMIGAGVFLSTGFMAQSMSPGPILLAWVVGALLALAGARAYADVARLVPRSGGEYRYLSDLLHPSLGFIAGWASLLVGFSAPVAADALAAGEFARTVFPRLGATWIVPVGPGVAVTAAQVLGAALIVLLTTFHAVGLRTSARVQNGLIVVKALLLAGFVVVGLVYGQRSWPTWTAGAPGAGFPAAAFASSLFFIAFAFSGWNAAVYAAEEFEKPERTVPRAMIVGCLLVAGLYLVVNFIFVANLTPADATVVFRYDTDRVTLGHAVITRLLGPGSGAVMSLFTVAVFISAMSAMTFVGPRVYAAMAKDGYLPAALRGEDGKPPVGAIVLQGALAVAILFTHPLRDILENLGAILTFFAALTAAGLFKVALARRGGARPRPSALVAAGVYVVATIAMFVYSFRLSPGSLRWVAGAAVVGLLGWLVSRPRARHEVPPAAAPGA</sequence>
<feature type="transmembrane region" description="Helical" evidence="5">
    <location>
        <begin position="208"/>
        <end position="231"/>
    </location>
</feature>
<evidence type="ECO:0000313" key="7">
    <source>
        <dbReference type="Proteomes" id="UP001162891"/>
    </source>
</evidence>
<accession>A0ABM7WWD3</accession>
<organism evidence="6 7">
    <name type="scientific">Anaeromyxobacter oryzae</name>
    <dbReference type="NCBI Taxonomy" id="2918170"/>
    <lineage>
        <taxon>Bacteria</taxon>
        <taxon>Pseudomonadati</taxon>
        <taxon>Myxococcota</taxon>
        <taxon>Myxococcia</taxon>
        <taxon>Myxococcales</taxon>
        <taxon>Cystobacterineae</taxon>
        <taxon>Anaeromyxobacteraceae</taxon>
        <taxon>Anaeromyxobacter</taxon>
    </lineage>
</organism>
<dbReference type="InterPro" id="IPR002293">
    <property type="entry name" value="AA/rel_permease1"/>
</dbReference>
<dbReference type="Proteomes" id="UP001162891">
    <property type="component" value="Chromosome"/>
</dbReference>
<evidence type="ECO:0000256" key="2">
    <source>
        <dbReference type="ARBA" id="ARBA00022692"/>
    </source>
</evidence>
<feature type="transmembrane region" description="Helical" evidence="5">
    <location>
        <begin position="243"/>
        <end position="265"/>
    </location>
</feature>
<feature type="transmembrane region" description="Helical" evidence="5">
    <location>
        <begin position="301"/>
        <end position="326"/>
    </location>
</feature>